<evidence type="ECO:0000313" key="3">
    <source>
        <dbReference type="EMBL" id="PND34896.1"/>
    </source>
</evidence>
<evidence type="ECO:0000256" key="2">
    <source>
        <dbReference type="SAM" id="SignalP"/>
    </source>
</evidence>
<accession>A0A2N8KN68</accession>
<protein>
    <submittedName>
        <fullName evidence="3">Uncharacterized protein</fullName>
    </submittedName>
</protein>
<keyword evidence="4" id="KW-1185">Reference proteome</keyword>
<feature type="signal peptide" evidence="2">
    <location>
        <begin position="1"/>
        <end position="24"/>
    </location>
</feature>
<gene>
    <name evidence="3" type="ORF">C1I89_00390</name>
</gene>
<reference evidence="3 4" key="1">
    <citation type="submission" date="2018-01" db="EMBL/GenBank/DDBJ databases">
        <title>The draft genome of an aniline degradation strain ANB-1.</title>
        <authorList>
            <person name="Zhang L."/>
            <person name="Jiang J."/>
        </authorList>
    </citation>
    <scope>NUCLEOTIDE SEQUENCE [LARGE SCALE GENOMIC DNA]</scope>
    <source>
        <strain evidence="3 4">ANB-1</strain>
    </source>
</reference>
<name>A0A2N8KN68_9BURK</name>
<organism evidence="3 4">
    <name type="scientific">Achromobacter pulmonis</name>
    <dbReference type="NCBI Taxonomy" id="1389932"/>
    <lineage>
        <taxon>Bacteria</taxon>
        <taxon>Pseudomonadati</taxon>
        <taxon>Pseudomonadota</taxon>
        <taxon>Betaproteobacteria</taxon>
        <taxon>Burkholderiales</taxon>
        <taxon>Alcaligenaceae</taxon>
        <taxon>Achromobacter</taxon>
    </lineage>
</organism>
<proteinExistence type="predicted"/>
<dbReference type="Proteomes" id="UP000235994">
    <property type="component" value="Unassembled WGS sequence"/>
</dbReference>
<keyword evidence="2" id="KW-0732">Signal</keyword>
<feature type="region of interest" description="Disordered" evidence="1">
    <location>
        <begin position="26"/>
        <end position="64"/>
    </location>
</feature>
<dbReference type="EMBL" id="POQS01000001">
    <property type="protein sequence ID" value="PND34896.1"/>
    <property type="molecule type" value="Genomic_DNA"/>
</dbReference>
<feature type="compositionally biased region" description="Pro residues" evidence="1">
    <location>
        <begin position="47"/>
        <end position="56"/>
    </location>
</feature>
<feature type="chain" id="PRO_5014879822" evidence="2">
    <location>
        <begin position="25"/>
        <end position="64"/>
    </location>
</feature>
<evidence type="ECO:0000313" key="4">
    <source>
        <dbReference type="Proteomes" id="UP000235994"/>
    </source>
</evidence>
<sequence>MNQSTMLRGFLRLGAVLMLSATLAACGGDDGDSGGSEPPGTGGQPETPTPVPPTPAKPELRCAP</sequence>
<dbReference type="AlphaFoldDB" id="A0A2N8KN68"/>
<dbReference type="RefSeq" id="WP_102770853.1">
    <property type="nucleotide sequence ID" value="NZ_POQS01000001.1"/>
</dbReference>
<evidence type="ECO:0000256" key="1">
    <source>
        <dbReference type="SAM" id="MobiDB-lite"/>
    </source>
</evidence>
<comment type="caution">
    <text evidence="3">The sequence shown here is derived from an EMBL/GenBank/DDBJ whole genome shotgun (WGS) entry which is preliminary data.</text>
</comment>